<dbReference type="InterPro" id="IPR036388">
    <property type="entry name" value="WH-like_DNA-bd_sf"/>
</dbReference>
<dbReference type="InterPro" id="IPR014284">
    <property type="entry name" value="RNA_pol_sigma-70_dom"/>
</dbReference>
<proteinExistence type="inferred from homology"/>
<accession>A0ABP3LG66</accession>
<dbReference type="NCBIfam" id="TIGR02937">
    <property type="entry name" value="sigma70-ECF"/>
    <property type="match status" value="1"/>
</dbReference>
<keyword evidence="3" id="KW-0731">Sigma factor</keyword>
<evidence type="ECO:0000256" key="3">
    <source>
        <dbReference type="ARBA" id="ARBA00023082"/>
    </source>
</evidence>
<comment type="similarity">
    <text evidence="1">Belongs to the sigma-70 factor family. ECF subfamily.</text>
</comment>
<name>A0ABP3LG66_9BACI</name>
<dbReference type="InterPro" id="IPR013325">
    <property type="entry name" value="RNA_pol_sigma_r2"/>
</dbReference>
<dbReference type="CDD" id="cd06171">
    <property type="entry name" value="Sigma70_r4"/>
    <property type="match status" value="1"/>
</dbReference>
<dbReference type="SUPFAM" id="SSF88946">
    <property type="entry name" value="Sigma2 domain of RNA polymerase sigma factors"/>
    <property type="match status" value="1"/>
</dbReference>
<reference evidence="8" key="1">
    <citation type="journal article" date="2019" name="Int. J. Syst. Evol. Microbiol.">
        <title>The Global Catalogue of Microorganisms (GCM) 10K type strain sequencing project: providing services to taxonomists for standard genome sequencing and annotation.</title>
        <authorList>
            <consortium name="The Broad Institute Genomics Platform"/>
            <consortium name="The Broad Institute Genome Sequencing Center for Infectious Disease"/>
            <person name="Wu L."/>
            <person name="Ma J."/>
        </authorList>
    </citation>
    <scope>NUCLEOTIDE SEQUENCE [LARGE SCALE GENOMIC DNA]</scope>
    <source>
        <strain evidence="8">JCM 12389</strain>
    </source>
</reference>
<evidence type="ECO:0000256" key="1">
    <source>
        <dbReference type="ARBA" id="ARBA00010641"/>
    </source>
</evidence>
<evidence type="ECO:0000313" key="7">
    <source>
        <dbReference type="EMBL" id="GAA0498047.1"/>
    </source>
</evidence>
<organism evidence="7 8">
    <name type="scientific">Salinibacillus aidingensis</name>
    <dbReference type="NCBI Taxonomy" id="237684"/>
    <lineage>
        <taxon>Bacteria</taxon>
        <taxon>Bacillati</taxon>
        <taxon>Bacillota</taxon>
        <taxon>Bacilli</taxon>
        <taxon>Bacillales</taxon>
        <taxon>Bacillaceae</taxon>
        <taxon>Salinibacillus</taxon>
    </lineage>
</organism>
<dbReference type="PANTHER" id="PTHR43133">
    <property type="entry name" value="RNA POLYMERASE ECF-TYPE SIGMA FACTO"/>
    <property type="match status" value="1"/>
</dbReference>
<keyword evidence="4" id="KW-0804">Transcription</keyword>
<feature type="domain" description="RNA polymerase sigma factor 70 region 4 type 2" evidence="6">
    <location>
        <begin position="100"/>
        <end position="152"/>
    </location>
</feature>
<comment type="caution">
    <text evidence="7">The sequence shown here is derived from an EMBL/GenBank/DDBJ whole genome shotgun (WGS) entry which is preliminary data.</text>
</comment>
<dbReference type="SUPFAM" id="SSF88659">
    <property type="entry name" value="Sigma3 and sigma4 domains of RNA polymerase sigma factors"/>
    <property type="match status" value="1"/>
</dbReference>
<evidence type="ECO:0000313" key="8">
    <source>
        <dbReference type="Proteomes" id="UP001500880"/>
    </source>
</evidence>
<evidence type="ECO:0000259" key="5">
    <source>
        <dbReference type="Pfam" id="PF04542"/>
    </source>
</evidence>
<dbReference type="Pfam" id="PF08281">
    <property type="entry name" value="Sigma70_r4_2"/>
    <property type="match status" value="1"/>
</dbReference>
<evidence type="ECO:0000256" key="4">
    <source>
        <dbReference type="ARBA" id="ARBA00023163"/>
    </source>
</evidence>
<dbReference type="Pfam" id="PF04542">
    <property type="entry name" value="Sigma70_r2"/>
    <property type="match status" value="1"/>
</dbReference>
<dbReference type="Gene3D" id="1.10.1740.10">
    <property type="match status" value="1"/>
</dbReference>
<keyword evidence="2" id="KW-0805">Transcription regulation</keyword>
<protein>
    <submittedName>
        <fullName evidence="7">RNA polymerase sigma factor</fullName>
    </submittedName>
</protein>
<dbReference type="Proteomes" id="UP001500880">
    <property type="component" value="Unassembled WGS sequence"/>
</dbReference>
<dbReference type="InterPro" id="IPR007627">
    <property type="entry name" value="RNA_pol_sigma70_r2"/>
</dbReference>
<dbReference type="EMBL" id="BAAADO010000005">
    <property type="protein sequence ID" value="GAA0498047.1"/>
    <property type="molecule type" value="Genomic_DNA"/>
</dbReference>
<feature type="domain" description="RNA polymerase sigma-70 region 2" evidence="5">
    <location>
        <begin position="2"/>
        <end position="69"/>
    </location>
</feature>
<keyword evidence="8" id="KW-1185">Reference proteome</keyword>
<evidence type="ECO:0000259" key="6">
    <source>
        <dbReference type="Pfam" id="PF08281"/>
    </source>
</evidence>
<dbReference type="InterPro" id="IPR039425">
    <property type="entry name" value="RNA_pol_sigma-70-like"/>
</dbReference>
<sequence length="162" mass="19472">MLIEKYKHHVFKVTYSVAKNQQEAEDLTQETFIKMVDALPSYQAQGFKTWLSRIAYHTAIDSYRKKKRRQEDLTSFDEPIFQVEQGSSAEAEMLKNSQKEKIREAIESMPVNFRDVVFRYYIQEKSYAEIAFDLNIAEKTVEMRLYRARKWMRQNWKEDDFS</sequence>
<dbReference type="InterPro" id="IPR013249">
    <property type="entry name" value="RNA_pol_sigma70_r4_t2"/>
</dbReference>
<gene>
    <name evidence="7" type="ORF">GCM10008986_26370</name>
</gene>
<dbReference type="InterPro" id="IPR013324">
    <property type="entry name" value="RNA_pol_sigma_r3/r4-like"/>
</dbReference>
<evidence type="ECO:0000256" key="2">
    <source>
        <dbReference type="ARBA" id="ARBA00023015"/>
    </source>
</evidence>
<dbReference type="Gene3D" id="1.10.10.10">
    <property type="entry name" value="Winged helix-like DNA-binding domain superfamily/Winged helix DNA-binding domain"/>
    <property type="match status" value="1"/>
</dbReference>
<dbReference type="PANTHER" id="PTHR43133:SF60">
    <property type="entry name" value="RNA POLYMERASE SIGMA FACTOR SIGV"/>
    <property type="match status" value="1"/>
</dbReference>